<proteinExistence type="predicted"/>
<protein>
    <recommendedName>
        <fullName evidence="3">Nitrogen regulatory protein P-II</fullName>
    </recommendedName>
</protein>
<evidence type="ECO:0000313" key="2">
    <source>
        <dbReference type="Proteomes" id="UP001432180"/>
    </source>
</evidence>
<evidence type="ECO:0008006" key="3">
    <source>
        <dbReference type="Google" id="ProtNLM"/>
    </source>
</evidence>
<gene>
    <name evidence="1" type="ORF">Thiowin_04730</name>
</gene>
<keyword evidence="2" id="KW-1185">Reference proteome</keyword>
<name>A0ABZ0SFY5_9GAMM</name>
<reference evidence="1 2" key="1">
    <citation type="journal article" date="2023" name="Microorganisms">
        <title>Thiorhodovibrio frisius and Trv. litoralis spp. nov., Two Novel Members from a Clade of Fastidious Purple Sulfur Bacteria That Exhibit Unique Red-Shifted Light-Harvesting Capabilities.</title>
        <authorList>
            <person name="Methner A."/>
            <person name="Kuzyk S.B."/>
            <person name="Petersen J."/>
            <person name="Bauer S."/>
            <person name="Brinkmann H."/>
            <person name="Sichau K."/>
            <person name="Wanner G."/>
            <person name="Wolf J."/>
            <person name="Neumann-Schaal M."/>
            <person name="Henke P."/>
            <person name="Tank M."/>
            <person name="Sproer C."/>
            <person name="Bunk B."/>
            <person name="Overmann J."/>
        </authorList>
    </citation>
    <scope>NUCLEOTIDE SEQUENCE [LARGE SCALE GENOMIC DNA]</scope>
    <source>
        <strain evidence="1 2">DSM 6702</strain>
    </source>
</reference>
<dbReference type="Proteomes" id="UP001432180">
    <property type="component" value="Chromosome"/>
</dbReference>
<evidence type="ECO:0000313" key="1">
    <source>
        <dbReference type="EMBL" id="WPL19593.1"/>
    </source>
</evidence>
<organism evidence="1 2">
    <name type="scientific">Thiorhodovibrio winogradskyi</name>
    <dbReference type="NCBI Taxonomy" id="77007"/>
    <lineage>
        <taxon>Bacteria</taxon>
        <taxon>Pseudomonadati</taxon>
        <taxon>Pseudomonadota</taxon>
        <taxon>Gammaproteobacteria</taxon>
        <taxon>Chromatiales</taxon>
        <taxon>Chromatiaceae</taxon>
        <taxon>Thiorhodovibrio</taxon>
    </lineage>
</organism>
<sequence length="31" mass="3407">MIRQAIKLTIVTERLLLKEIIRVIEAAGASG</sequence>
<accession>A0ABZ0SFY5</accession>
<dbReference type="EMBL" id="CP121472">
    <property type="protein sequence ID" value="WPL19593.1"/>
    <property type="molecule type" value="Genomic_DNA"/>
</dbReference>